<feature type="transmembrane region" description="Helical" evidence="8">
    <location>
        <begin position="186"/>
        <end position="206"/>
    </location>
</feature>
<dbReference type="Gene3D" id="1.20.1740.10">
    <property type="entry name" value="Amino acid/polyamine transporter I"/>
    <property type="match status" value="1"/>
</dbReference>
<feature type="transmembrane region" description="Helical" evidence="8">
    <location>
        <begin position="342"/>
        <end position="362"/>
    </location>
</feature>
<reference evidence="9 10" key="1">
    <citation type="journal article" date="2015" name="Genome Biol. Evol.">
        <title>Comparative Genomics of a Bacterivorous Green Alga Reveals Evolutionary Causalities and Consequences of Phago-Mixotrophic Mode of Nutrition.</title>
        <authorList>
            <person name="Burns J.A."/>
            <person name="Paasch A."/>
            <person name="Narechania A."/>
            <person name="Kim E."/>
        </authorList>
    </citation>
    <scope>NUCLEOTIDE SEQUENCE [LARGE SCALE GENOMIC DNA]</scope>
    <source>
        <strain evidence="9 10">PLY_AMNH</strain>
    </source>
</reference>
<protein>
    <recommendedName>
        <fullName evidence="11">Tyrosine-specific transport protein</fullName>
    </recommendedName>
</protein>
<feature type="transmembrane region" description="Helical" evidence="8">
    <location>
        <begin position="300"/>
        <end position="322"/>
    </location>
</feature>
<comment type="subcellular location">
    <subcellularLocation>
        <location evidence="1">Cell inner membrane</location>
        <topology evidence="1">Multi-pass membrane protein</topology>
    </subcellularLocation>
</comment>
<dbReference type="Pfam" id="PF03222">
    <property type="entry name" value="Trp_Tyr_perm"/>
    <property type="match status" value="1"/>
</dbReference>
<accession>A0AAE0G2Z8</accession>
<organism evidence="9 10">
    <name type="scientific">Cymbomonas tetramitiformis</name>
    <dbReference type="NCBI Taxonomy" id="36881"/>
    <lineage>
        <taxon>Eukaryota</taxon>
        <taxon>Viridiplantae</taxon>
        <taxon>Chlorophyta</taxon>
        <taxon>Pyramimonadophyceae</taxon>
        <taxon>Pyramimonadales</taxon>
        <taxon>Pyramimonadaceae</taxon>
        <taxon>Cymbomonas</taxon>
    </lineage>
</organism>
<dbReference type="AlphaFoldDB" id="A0AAE0G2Z8"/>
<dbReference type="InterPro" id="IPR018227">
    <property type="entry name" value="Amino_acid_transport_2"/>
</dbReference>
<comment type="caution">
    <text evidence="9">The sequence shown here is derived from an EMBL/GenBank/DDBJ whole genome shotgun (WGS) entry which is preliminary data.</text>
</comment>
<feature type="transmembrane region" description="Helical" evidence="8">
    <location>
        <begin position="125"/>
        <end position="147"/>
    </location>
</feature>
<dbReference type="PANTHER" id="PTHR32195:SF26">
    <property type="entry name" value="TRYPTOPHAN OR TYROSINE TRANSPORTER PROTEIN"/>
    <property type="match status" value="1"/>
</dbReference>
<feature type="transmembrane region" description="Helical" evidence="8">
    <location>
        <begin position="226"/>
        <end position="244"/>
    </location>
</feature>
<feature type="transmembrane region" description="Helical" evidence="8">
    <location>
        <begin position="368"/>
        <end position="387"/>
    </location>
</feature>
<evidence type="ECO:0000256" key="3">
    <source>
        <dbReference type="ARBA" id="ARBA00022475"/>
    </source>
</evidence>
<evidence type="ECO:0008006" key="11">
    <source>
        <dbReference type="Google" id="ProtNLM"/>
    </source>
</evidence>
<keyword evidence="3" id="KW-1003">Cell membrane</keyword>
<feature type="transmembrane region" description="Helical" evidence="8">
    <location>
        <begin position="159"/>
        <end position="179"/>
    </location>
</feature>
<feature type="transmembrane region" description="Helical" evidence="8">
    <location>
        <begin position="47"/>
        <end position="68"/>
    </location>
</feature>
<keyword evidence="7 8" id="KW-0472">Membrane</keyword>
<evidence type="ECO:0000256" key="1">
    <source>
        <dbReference type="ARBA" id="ARBA00004429"/>
    </source>
</evidence>
<evidence type="ECO:0000313" key="10">
    <source>
        <dbReference type="Proteomes" id="UP001190700"/>
    </source>
</evidence>
<keyword evidence="5 8" id="KW-0812">Transmembrane</keyword>
<evidence type="ECO:0000256" key="2">
    <source>
        <dbReference type="ARBA" id="ARBA00022448"/>
    </source>
</evidence>
<evidence type="ECO:0000256" key="4">
    <source>
        <dbReference type="ARBA" id="ARBA00022519"/>
    </source>
</evidence>
<sequence>MMRKDKYIALRSLNSTESEGTLDEVESSGRLWSNVSESSLKHEPGSLFGAISLVGGTTVGAGILALPAETQASGFIASSGAIVACWIYMVATGILLAEVNLKTLCELGNGGVSLTSMAERTLGKFGTNLSGVAYVLLHYTLLVAYISKAGELIGNALDLPSALGITLFTLIVGGTIYTTSPRQLDFINSGLVVGVLASFFGLLVVAGSTVDISNLQVAHWDAVPKSLPVISLAFVYHNVVPVIVTSLEGDPRKVKTAIWCGTGVPMAMFILWNAAILGTLPVGTEQTLDPLKVLRETEPIIGPLIAGFSLLAVTTSFIGFVLGLTDFVSDYLKMPTVKRAPVPYAVALIPPLGMAIFFQDLFFSALEFAGVFGVLVLFGVMPGAMAWSERYFVDKGNAGAKDAYLVPGGKVAIGALIAFAGTIIIGDVIERVVGAVS</sequence>
<proteinExistence type="predicted"/>
<evidence type="ECO:0000256" key="7">
    <source>
        <dbReference type="ARBA" id="ARBA00023136"/>
    </source>
</evidence>
<dbReference type="EMBL" id="LGRX02010280">
    <property type="protein sequence ID" value="KAK3270626.1"/>
    <property type="molecule type" value="Genomic_DNA"/>
</dbReference>
<gene>
    <name evidence="9" type="ORF">CYMTET_20980</name>
</gene>
<evidence type="ECO:0000313" key="9">
    <source>
        <dbReference type="EMBL" id="KAK3270626.1"/>
    </source>
</evidence>
<keyword evidence="10" id="KW-1185">Reference proteome</keyword>
<feature type="transmembrane region" description="Helical" evidence="8">
    <location>
        <begin position="256"/>
        <end position="280"/>
    </location>
</feature>
<dbReference type="PANTHER" id="PTHR32195">
    <property type="entry name" value="OS07G0662800 PROTEIN"/>
    <property type="match status" value="1"/>
</dbReference>
<name>A0AAE0G2Z8_9CHLO</name>
<evidence type="ECO:0000256" key="8">
    <source>
        <dbReference type="SAM" id="Phobius"/>
    </source>
</evidence>
<keyword evidence="2" id="KW-0813">Transport</keyword>
<dbReference type="GO" id="GO:0005886">
    <property type="term" value="C:plasma membrane"/>
    <property type="evidence" value="ECO:0007669"/>
    <property type="project" value="UniProtKB-SubCell"/>
</dbReference>
<evidence type="ECO:0000256" key="5">
    <source>
        <dbReference type="ARBA" id="ARBA00022692"/>
    </source>
</evidence>
<evidence type="ECO:0000256" key="6">
    <source>
        <dbReference type="ARBA" id="ARBA00022989"/>
    </source>
</evidence>
<dbReference type="GO" id="GO:0003333">
    <property type="term" value="P:amino acid transmembrane transport"/>
    <property type="evidence" value="ECO:0007669"/>
    <property type="project" value="InterPro"/>
</dbReference>
<feature type="transmembrane region" description="Helical" evidence="8">
    <location>
        <begin position="408"/>
        <end position="429"/>
    </location>
</feature>
<keyword evidence="6 8" id="KW-1133">Transmembrane helix</keyword>
<dbReference type="Proteomes" id="UP001190700">
    <property type="component" value="Unassembled WGS sequence"/>
</dbReference>
<feature type="transmembrane region" description="Helical" evidence="8">
    <location>
        <begin position="74"/>
        <end position="97"/>
    </location>
</feature>
<keyword evidence="4" id="KW-0997">Cell inner membrane</keyword>